<keyword evidence="2" id="KW-0808">Transferase</keyword>
<dbReference type="GO" id="GO:0008775">
    <property type="term" value="F:acetate CoA-transferase activity"/>
    <property type="evidence" value="ECO:0007669"/>
    <property type="project" value="InterPro"/>
</dbReference>
<dbReference type="SUPFAM" id="SSF100950">
    <property type="entry name" value="NagB/RpiA/CoA transferase-like"/>
    <property type="match status" value="2"/>
</dbReference>
<evidence type="ECO:0000259" key="3">
    <source>
        <dbReference type="Pfam" id="PF02550"/>
    </source>
</evidence>
<gene>
    <name evidence="5" type="ORF">A2519_06150</name>
</gene>
<proteinExistence type="inferred from homology"/>
<dbReference type="InterPro" id="IPR003702">
    <property type="entry name" value="ActCoA_hydro_N"/>
</dbReference>
<dbReference type="Gene3D" id="3.30.750.70">
    <property type="entry name" value="4-hydroxybutyrate coenzyme like domains"/>
    <property type="match status" value="1"/>
</dbReference>
<dbReference type="PANTHER" id="PTHR21432">
    <property type="entry name" value="ACETYL-COA HYDROLASE-RELATED"/>
    <property type="match status" value="1"/>
</dbReference>
<dbReference type="AlphaFoldDB" id="A0A1F7FGE1"/>
<comment type="similarity">
    <text evidence="1">Belongs to the acetyl-CoA hydrolase/transferase family.</text>
</comment>
<dbReference type="Pfam" id="PF13336">
    <property type="entry name" value="AcetylCoA_hyd_C"/>
    <property type="match status" value="1"/>
</dbReference>
<dbReference type="Gene3D" id="3.40.1080.20">
    <property type="entry name" value="Acetyl-CoA hydrolase/transferase C-terminal domain"/>
    <property type="match status" value="1"/>
</dbReference>
<protein>
    <submittedName>
        <fullName evidence="5">Uncharacterized protein</fullName>
    </submittedName>
</protein>
<dbReference type="InterPro" id="IPR046433">
    <property type="entry name" value="ActCoA_hydro"/>
</dbReference>
<dbReference type="PANTHER" id="PTHR21432:SF20">
    <property type="entry name" value="ACETYL-COA HYDROLASE"/>
    <property type="match status" value="1"/>
</dbReference>
<feature type="domain" description="Acetyl-CoA hydrolase/transferase C-terminal" evidence="4">
    <location>
        <begin position="287"/>
        <end position="438"/>
    </location>
</feature>
<dbReference type="Gene3D" id="3.40.1080.10">
    <property type="entry name" value="Glutaconate Coenzyme A-transferase"/>
    <property type="match status" value="1"/>
</dbReference>
<evidence type="ECO:0000313" key="5">
    <source>
        <dbReference type="EMBL" id="OGK05661.1"/>
    </source>
</evidence>
<evidence type="ECO:0000313" key="6">
    <source>
        <dbReference type="Proteomes" id="UP000179243"/>
    </source>
</evidence>
<dbReference type="EMBL" id="MFYX01000051">
    <property type="protein sequence ID" value="OGK05661.1"/>
    <property type="molecule type" value="Genomic_DNA"/>
</dbReference>
<evidence type="ECO:0000256" key="1">
    <source>
        <dbReference type="ARBA" id="ARBA00009632"/>
    </source>
</evidence>
<dbReference type="InterPro" id="IPR037171">
    <property type="entry name" value="NagB/RpiA_transferase-like"/>
</dbReference>
<evidence type="ECO:0000256" key="2">
    <source>
        <dbReference type="ARBA" id="ARBA00022679"/>
    </source>
</evidence>
<dbReference type="Pfam" id="PF02550">
    <property type="entry name" value="AcetylCoA_hydro"/>
    <property type="match status" value="1"/>
</dbReference>
<dbReference type="InterPro" id="IPR026888">
    <property type="entry name" value="AcetylCoA_hyd_C"/>
</dbReference>
<dbReference type="Proteomes" id="UP000179243">
    <property type="component" value="Unassembled WGS sequence"/>
</dbReference>
<reference evidence="5 6" key="1">
    <citation type="journal article" date="2016" name="Nat. Commun.">
        <title>Thousands of microbial genomes shed light on interconnected biogeochemical processes in an aquifer system.</title>
        <authorList>
            <person name="Anantharaman K."/>
            <person name="Brown C.T."/>
            <person name="Hug L.A."/>
            <person name="Sharon I."/>
            <person name="Castelle C.J."/>
            <person name="Probst A.J."/>
            <person name="Thomas B.C."/>
            <person name="Singh A."/>
            <person name="Wilkins M.J."/>
            <person name="Karaoz U."/>
            <person name="Brodie E.L."/>
            <person name="Williams K.H."/>
            <person name="Hubbard S.S."/>
            <person name="Banfield J.F."/>
        </authorList>
    </citation>
    <scope>NUCLEOTIDE SEQUENCE [LARGE SCALE GENOMIC DNA]</scope>
</reference>
<comment type="caution">
    <text evidence="5">The sequence shown here is derived from an EMBL/GenBank/DDBJ whole genome shotgun (WGS) entry which is preliminary data.</text>
</comment>
<evidence type="ECO:0000259" key="4">
    <source>
        <dbReference type="Pfam" id="PF13336"/>
    </source>
</evidence>
<sequence>MSRAPISISLDKIAEVIADKFRGEQQITCYVGSNTATPTASLEVLTEAIKNGGLRLPFIRMVHILLQGPVPYVAEGLQDKVMTYSIFSLENVRKAANEGRAYYLPCTLANLERMIGAGREFEPDVVFIKVTRNEKTGEFSLGLSVEALYSALANADMVIAELDPSMPFTQGQSVIDPSAIDYLVCDEGIKPVYDFPAPDYANLSPQEQRIGELITGRFLQDGATIQVGIGKIPDAVIATIRDSGCKDLGIQTELYGDGLMLLQKAGIVNNRRKKVDTGYSTTSMIAGSKELYDFVHMRTSVQMRACTYTNAAEVIRKNAPFLSVNTAIGVDLFGNVWADFIDARRYYSGVGGQPDFIRALGDHAYGVPIIAFNSVTDKGESKISITHPSGVSLTATWYDGVVIATEYGIADLRDLTVGEKALAIAAVAHPKFREQFIRHVVDDPFFTKPRELSTRSVPRGVIPYKGNVTING</sequence>
<dbReference type="GO" id="GO:0006083">
    <property type="term" value="P:acetate metabolic process"/>
    <property type="evidence" value="ECO:0007669"/>
    <property type="project" value="InterPro"/>
</dbReference>
<name>A0A1F7FGE1_UNCRA</name>
<accession>A0A1F7FGE1</accession>
<feature type="domain" description="Acetyl-CoA hydrolase/transferase N-terminal" evidence="3">
    <location>
        <begin position="86"/>
        <end position="187"/>
    </location>
</feature>
<organism evidence="5 6">
    <name type="scientific">Candidatus Raymondbacteria bacterium RIFOXYD12_FULL_49_13</name>
    <dbReference type="NCBI Taxonomy" id="1817890"/>
    <lineage>
        <taxon>Bacteria</taxon>
        <taxon>Raymondiibacteriota</taxon>
    </lineage>
</organism>
<dbReference type="InterPro" id="IPR038460">
    <property type="entry name" value="AcetylCoA_hyd_C_sf"/>
</dbReference>